<evidence type="ECO:0000313" key="3">
    <source>
        <dbReference type="WBParaSite" id="GPUH_0000248201-mRNA-1"/>
    </source>
</evidence>
<accession>A0A183D186</accession>
<reference evidence="3" key="1">
    <citation type="submission" date="2016-06" db="UniProtKB">
        <authorList>
            <consortium name="WormBaseParasite"/>
        </authorList>
    </citation>
    <scope>IDENTIFICATION</scope>
</reference>
<name>A0A183D186_9BILA</name>
<proteinExistence type="predicted"/>
<keyword evidence="2" id="KW-0812">Transmembrane</keyword>
<keyword evidence="2" id="KW-1133">Transmembrane helix</keyword>
<evidence type="ECO:0000256" key="2">
    <source>
        <dbReference type="SAM" id="Phobius"/>
    </source>
</evidence>
<keyword evidence="2" id="KW-0472">Membrane</keyword>
<evidence type="ECO:0000256" key="1">
    <source>
        <dbReference type="SAM" id="MobiDB-lite"/>
    </source>
</evidence>
<feature type="transmembrane region" description="Helical" evidence="2">
    <location>
        <begin position="160"/>
        <end position="181"/>
    </location>
</feature>
<dbReference type="WBParaSite" id="GPUH_0000248201-mRNA-1">
    <property type="protein sequence ID" value="GPUH_0000248201-mRNA-1"/>
    <property type="gene ID" value="GPUH_0000248201"/>
</dbReference>
<organism evidence="3">
    <name type="scientific">Gongylonema pulchrum</name>
    <dbReference type="NCBI Taxonomy" id="637853"/>
    <lineage>
        <taxon>Eukaryota</taxon>
        <taxon>Metazoa</taxon>
        <taxon>Ecdysozoa</taxon>
        <taxon>Nematoda</taxon>
        <taxon>Chromadorea</taxon>
        <taxon>Rhabditida</taxon>
        <taxon>Spirurina</taxon>
        <taxon>Spiruromorpha</taxon>
        <taxon>Spiruroidea</taxon>
        <taxon>Gongylonematidae</taxon>
        <taxon>Gongylonema</taxon>
    </lineage>
</organism>
<sequence length="213" mass="24721">LKSARKVNSWKRMLASLYNRFRAKQAVKRKQQGRALPLIWWQPVREGLMRQQREAWPDQAQRKNGTRLLANGEGRKQKLGKKIQLTKQSTTEAVLILRLRANTTRTTKATTTPKKPPTTTTVKTTTTTTKRAYKEKHWEIPEAPETKPVSASQFFKVRTMLLLMAYLTLFIVIVVSSLTVYMTEKKLFDERQLAMKWVENQKALAVFSEKNIM</sequence>
<protein>
    <submittedName>
        <fullName evidence="3">Ion_trans_2 domain-containing protein</fullName>
    </submittedName>
</protein>
<feature type="region of interest" description="Disordered" evidence="1">
    <location>
        <begin position="106"/>
        <end position="128"/>
    </location>
</feature>
<dbReference type="AlphaFoldDB" id="A0A183D186"/>